<proteinExistence type="predicted"/>
<reference evidence="4 5" key="1">
    <citation type="submission" date="2021-04" db="EMBL/GenBank/DDBJ databases">
        <title>Paenibacillus sp. DLE-14 whole genome sequence.</title>
        <authorList>
            <person name="Ham Y.J."/>
        </authorList>
    </citation>
    <scope>NUCLEOTIDE SEQUENCE [LARGE SCALE GENOMIC DNA]</scope>
    <source>
        <strain evidence="4 5">DLE-14</strain>
    </source>
</reference>
<evidence type="ECO:0000256" key="1">
    <source>
        <dbReference type="SAM" id="Coils"/>
    </source>
</evidence>
<accession>A0ABS5C5R0</accession>
<dbReference type="EMBL" id="JAGKSP010000001">
    <property type="protein sequence ID" value="MBP3961329.1"/>
    <property type="molecule type" value="Genomic_DNA"/>
</dbReference>
<dbReference type="Proteomes" id="UP000673394">
    <property type="component" value="Unassembled WGS sequence"/>
</dbReference>
<evidence type="ECO:0000259" key="3">
    <source>
        <dbReference type="Pfam" id="PF04773"/>
    </source>
</evidence>
<dbReference type="PANTHER" id="PTHR38731:SF1">
    <property type="entry name" value="FECR PROTEIN DOMAIN-CONTAINING PROTEIN"/>
    <property type="match status" value="1"/>
</dbReference>
<keyword evidence="2" id="KW-0732">Signal</keyword>
<sequence length="627" mass="67299">MISTNNRRLLTMLCLLLAIGPASFFAGAGKASAQVMRVAIVDSMKGSVTVLKSGGAKPFAAFKNMSLNEGDQIATSKDGSVVLQLASDDADKDSVTIGPSSQVTFTKLKESGGTKTKMSVWAGSLWVKVKSVSNANDQFEVETPTSIMGVRGTQFYVGVNPRTGLTSVFLAAGVIEAITGGIRLETDGTPAKDNTVTLYPAEQLDEANNEDGQGLMTSVSIMDITNFINGASPDIIKAILADAANIRKEQDEMLEKAKDSLGEAASKDNFGGTINSEEDLEAAANNLTNLLSLIAREALEQHKIDKSQIDQINKDAKEKLLDLDTAAELKLSEADKLKQKAAEELKEKQKKLGEAKEKQLQEQKDKLAEAVKKAQENQARIAEENRKALEEFTKKLELLYFEKLTKAEQDKFNEKREEIEKPPIKEDSTGGGNVGTTTPNAFASLKFSQAGYATSPLIMSGPTGAVDLEVEFSGFSDSRKIKGYQIEIEYDAWTATFDTSSFDGVSTSLNYRSGGGGFVVEPDGQHVTGANSVDDYRIVEGETSNTLVYTVAKFAGDSVEIRNAASVVKLPFLVRAILPVNEEIGPDTMAAPVHFRIKSITAVDAAGVPVATVKGPELTLQVKPAKN</sequence>
<keyword evidence="5" id="KW-1185">Reference proteome</keyword>
<comment type="caution">
    <text evidence="4">The sequence shown here is derived from an EMBL/GenBank/DDBJ whole genome shotgun (WGS) entry which is preliminary data.</text>
</comment>
<dbReference type="Gene3D" id="2.60.120.1440">
    <property type="match status" value="1"/>
</dbReference>
<dbReference type="RefSeq" id="WP_210654722.1">
    <property type="nucleotide sequence ID" value="NZ_JAGKSP010000001.1"/>
</dbReference>
<keyword evidence="1" id="KW-0175">Coiled coil</keyword>
<dbReference type="InterPro" id="IPR006860">
    <property type="entry name" value="FecR"/>
</dbReference>
<evidence type="ECO:0000256" key="2">
    <source>
        <dbReference type="SAM" id="SignalP"/>
    </source>
</evidence>
<evidence type="ECO:0000313" key="4">
    <source>
        <dbReference type="EMBL" id="MBP3961329.1"/>
    </source>
</evidence>
<protein>
    <submittedName>
        <fullName evidence="4">FecR domain-containing protein</fullName>
    </submittedName>
</protein>
<feature type="coiled-coil region" evidence="1">
    <location>
        <begin position="327"/>
        <end position="392"/>
    </location>
</feature>
<dbReference type="Pfam" id="PF04773">
    <property type="entry name" value="FecR"/>
    <property type="match status" value="1"/>
</dbReference>
<feature type="chain" id="PRO_5046700094" evidence="2">
    <location>
        <begin position="29"/>
        <end position="627"/>
    </location>
</feature>
<name>A0ABS5C5R0_9BACL</name>
<feature type="domain" description="FecR protein" evidence="3">
    <location>
        <begin position="71"/>
        <end position="175"/>
    </location>
</feature>
<feature type="signal peptide" evidence="2">
    <location>
        <begin position="1"/>
        <end position="28"/>
    </location>
</feature>
<gene>
    <name evidence="4" type="ORF">I8J30_01295</name>
</gene>
<organism evidence="4 5">
    <name type="scientific">Paenibacillus lignilyticus</name>
    <dbReference type="NCBI Taxonomy" id="1172615"/>
    <lineage>
        <taxon>Bacteria</taxon>
        <taxon>Bacillati</taxon>
        <taxon>Bacillota</taxon>
        <taxon>Bacilli</taxon>
        <taxon>Bacillales</taxon>
        <taxon>Paenibacillaceae</taxon>
        <taxon>Paenibacillus</taxon>
    </lineage>
</organism>
<dbReference type="PANTHER" id="PTHR38731">
    <property type="entry name" value="LIPL45-RELATED LIPOPROTEIN-RELATED"/>
    <property type="match status" value="1"/>
</dbReference>
<evidence type="ECO:0000313" key="5">
    <source>
        <dbReference type="Proteomes" id="UP000673394"/>
    </source>
</evidence>